<feature type="domain" description="NAD-dependent epimerase/dehydratase" evidence="1">
    <location>
        <begin position="3"/>
        <end position="192"/>
    </location>
</feature>
<dbReference type="PANTHER" id="PTHR48079">
    <property type="entry name" value="PROTEIN YEEZ"/>
    <property type="match status" value="1"/>
</dbReference>
<dbReference type="InterPro" id="IPR001509">
    <property type="entry name" value="Epimerase_deHydtase"/>
</dbReference>
<dbReference type="Pfam" id="PF01370">
    <property type="entry name" value="Epimerase"/>
    <property type="match status" value="1"/>
</dbReference>
<protein>
    <submittedName>
        <fullName evidence="2">Nucleoside-diphosphate-sugar epimerase</fullName>
    </submittedName>
</protein>
<evidence type="ECO:0000259" key="1">
    <source>
        <dbReference type="Pfam" id="PF01370"/>
    </source>
</evidence>
<accession>H6RHD2</accession>
<dbReference type="InterPro" id="IPR051783">
    <property type="entry name" value="NAD(P)-dependent_oxidoreduct"/>
</dbReference>
<gene>
    <name evidence="2" type="ORF">VIS_S18DCB90007</name>
</gene>
<evidence type="ECO:0000313" key="2">
    <source>
        <dbReference type="EMBL" id="CCG00443.1"/>
    </source>
</evidence>
<name>H6RHD2_9BACT</name>
<dbReference type="GO" id="GO:0005737">
    <property type="term" value="C:cytoplasm"/>
    <property type="evidence" value="ECO:0007669"/>
    <property type="project" value="TreeGrafter"/>
</dbReference>
<reference evidence="2" key="1">
    <citation type="journal article" date="2012" name="Environ. Microbiol.">
        <title>Genomic content of uncultured Bacteroidetes from contrasting oceanic provinces in the North Atlantic Ocean.</title>
        <authorList>
            <person name="Gomez-Pereira P.R."/>
            <person name="Schuler M."/>
            <person name="Fuchs B.M."/>
            <person name="Bennke C."/>
            <person name="Teeling H."/>
            <person name="Waldmann J."/>
            <person name="Richter M."/>
            <person name="Barbe V."/>
            <person name="Bataille E."/>
            <person name="Glockner F.O."/>
            <person name="Amann R."/>
        </authorList>
    </citation>
    <scope>NUCLEOTIDE SEQUENCE</scope>
</reference>
<dbReference type="InterPro" id="IPR036291">
    <property type="entry name" value="NAD(P)-bd_dom_sf"/>
</dbReference>
<proteinExistence type="predicted"/>
<dbReference type="GO" id="GO:0004029">
    <property type="term" value="F:aldehyde dehydrogenase (NAD+) activity"/>
    <property type="evidence" value="ECO:0007669"/>
    <property type="project" value="TreeGrafter"/>
</dbReference>
<dbReference type="PANTHER" id="PTHR48079:SF6">
    <property type="entry name" value="NAD(P)-BINDING DOMAIN-CONTAINING PROTEIN-RELATED"/>
    <property type="match status" value="1"/>
</dbReference>
<dbReference type="SUPFAM" id="SSF51735">
    <property type="entry name" value="NAD(P)-binding Rossmann-fold domains"/>
    <property type="match status" value="1"/>
</dbReference>
<sequence length="340" mass="37004">MDLVTGATGIVGTPLVVKLLSQGQTVRALHRPSSDRARVEQAVREADPDSLSRLEWVEGDLTDQASLEDALAGVKRVFHSAALVSFHSADREALRHINAEGTANLVNAMLHCGTPRLIHVSSVAALGRKAGQPTDESTLFEEQPSTSAYARSKHRAEMEAFRGAVEGLPGGLVVVNPTVIVGPGDFRRSSSALFRVLDRGFSWYPVGSGGYVGADDVAEVCVRLGDSEVGDARFVLCAEHRTHQDVMTTIASALGRPAPTRAVKPWIAGIAWRLVWVVERLTGRRSMISRESLTSGSEHQRYDGSRIVQVLKELGQSWEYTPIDDVIQSTVQAYRRQRDS</sequence>
<dbReference type="Gene3D" id="3.40.50.720">
    <property type="entry name" value="NAD(P)-binding Rossmann-like Domain"/>
    <property type="match status" value="1"/>
</dbReference>
<reference evidence="2" key="2">
    <citation type="submission" date="2012-02" db="EMBL/GenBank/DDBJ databases">
        <authorList>
            <person name="Genoscope - CEA"/>
        </authorList>
    </citation>
    <scope>NUCLEOTIDE SEQUENCE</scope>
</reference>
<dbReference type="EMBL" id="FO117608">
    <property type="protein sequence ID" value="CCG00443.1"/>
    <property type="molecule type" value="Genomic_DNA"/>
</dbReference>
<dbReference type="AlphaFoldDB" id="H6RHD2"/>
<organism evidence="2">
    <name type="scientific">uncultured Flavobacteriia bacterium</name>
    <dbReference type="NCBI Taxonomy" id="212695"/>
    <lineage>
        <taxon>Bacteria</taxon>
        <taxon>Pseudomonadati</taxon>
        <taxon>Bacteroidota</taxon>
        <taxon>Flavobacteriia</taxon>
        <taxon>environmental samples</taxon>
    </lineage>
</organism>